<dbReference type="PANTHER" id="PTHR33116:SF78">
    <property type="entry name" value="OS12G0587133 PROTEIN"/>
    <property type="match status" value="1"/>
</dbReference>
<sequence length="121" mass="13357">MTAFMDILKATEEFHYHPNCQEIGLVNSSFANDLFLLSGANVESMKLVKKVLADFGKLSSLHPNLSKSSGYFAGVSDHQANDLSGILRISISRLLVRYLGIPLIIKQLCTSDCRGLIEKIK</sequence>
<evidence type="ECO:0000313" key="2">
    <source>
        <dbReference type="Proteomes" id="UP001454036"/>
    </source>
</evidence>
<name>A0AAV3QQH8_LITER</name>
<keyword evidence="2" id="KW-1185">Reference proteome</keyword>
<reference evidence="1 2" key="1">
    <citation type="submission" date="2024-01" db="EMBL/GenBank/DDBJ databases">
        <title>The complete chloroplast genome sequence of Lithospermum erythrorhizon: insights into the phylogenetic relationship among Boraginaceae species and the maternal lineages of purple gromwells.</title>
        <authorList>
            <person name="Okada T."/>
            <person name="Watanabe K."/>
        </authorList>
    </citation>
    <scope>NUCLEOTIDE SEQUENCE [LARGE SCALE GENOMIC DNA]</scope>
</reference>
<accession>A0AAV3QQH8</accession>
<dbReference type="AlphaFoldDB" id="A0AAV3QQH8"/>
<dbReference type="EMBL" id="BAABME010005697">
    <property type="protein sequence ID" value="GAA0166342.1"/>
    <property type="molecule type" value="Genomic_DNA"/>
</dbReference>
<proteinExistence type="predicted"/>
<evidence type="ECO:0000313" key="1">
    <source>
        <dbReference type="EMBL" id="GAA0166342.1"/>
    </source>
</evidence>
<protein>
    <submittedName>
        <fullName evidence="1">Uncharacterized protein</fullName>
    </submittedName>
</protein>
<comment type="caution">
    <text evidence="1">The sequence shown here is derived from an EMBL/GenBank/DDBJ whole genome shotgun (WGS) entry which is preliminary data.</text>
</comment>
<gene>
    <name evidence="1" type="ORF">LIER_21517</name>
</gene>
<organism evidence="1 2">
    <name type="scientific">Lithospermum erythrorhizon</name>
    <name type="common">Purple gromwell</name>
    <name type="synonym">Lithospermum officinale var. erythrorhizon</name>
    <dbReference type="NCBI Taxonomy" id="34254"/>
    <lineage>
        <taxon>Eukaryota</taxon>
        <taxon>Viridiplantae</taxon>
        <taxon>Streptophyta</taxon>
        <taxon>Embryophyta</taxon>
        <taxon>Tracheophyta</taxon>
        <taxon>Spermatophyta</taxon>
        <taxon>Magnoliopsida</taxon>
        <taxon>eudicotyledons</taxon>
        <taxon>Gunneridae</taxon>
        <taxon>Pentapetalae</taxon>
        <taxon>asterids</taxon>
        <taxon>lamiids</taxon>
        <taxon>Boraginales</taxon>
        <taxon>Boraginaceae</taxon>
        <taxon>Boraginoideae</taxon>
        <taxon>Lithospermeae</taxon>
        <taxon>Lithospermum</taxon>
    </lineage>
</organism>
<dbReference type="PANTHER" id="PTHR33116">
    <property type="entry name" value="REVERSE TRANSCRIPTASE ZINC-BINDING DOMAIN-CONTAINING PROTEIN-RELATED-RELATED"/>
    <property type="match status" value="1"/>
</dbReference>
<dbReference type="Proteomes" id="UP001454036">
    <property type="component" value="Unassembled WGS sequence"/>
</dbReference>